<organism evidence="2 3">
    <name type="scientific">Primorskyibacter flagellatus</name>
    <dbReference type="NCBI Taxonomy" id="1387277"/>
    <lineage>
        <taxon>Bacteria</taxon>
        <taxon>Pseudomonadati</taxon>
        <taxon>Pseudomonadota</taxon>
        <taxon>Alphaproteobacteria</taxon>
        <taxon>Rhodobacterales</taxon>
        <taxon>Roseobacteraceae</taxon>
        <taxon>Primorskyibacter</taxon>
    </lineage>
</organism>
<dbReference type="EMBL" id="BMFJ01000001">
    <property type="protein sequence ID" value="GGE29852.1"/>
    <property type="molecule type" value="Genomic_DNA"/>
</dbReference>
<gene>
    <name evidence="2" type="ORF">GCM10011360_17380</name>
</gene>
<evidence type="ECO:0000313" key="3">
    <source>
        <dbReference type="Proteomes" id="UP000612855"/>
    </source>
</evidence>
<comment type="caution">
    <text evidence="2">The sequence shown here is derived from an EMBL/GenBank/DDBJ whole genome shotgun (WGS) entry which is preliminary data.</text>
</comment>
<keyword evidence="1" id="KW-0175">Coiled coil</keyword>
<protein>
    <submittedName>
        <fullName evidence="2">Uncharacterized protein</fullName>
    </submittedName>
</protein>
<reference evidence="3" key="1">
    <citation type="journal article" date="2019" name="Int. J. Syst. Evol. Microbiol.">
        <title>The Global Catalogue of Microorganisms (GCM) 10K type strain sequencing project: providing services to taxonomists for standard genome sequencing and annotation.</title>
        <authorList>
            <consortium name="The Broad Institute Genomics Platform"/>
            <consortium name="The Broad Institute Genome Sequencing Center for Infectious Disease"/>
            <person name="Wu L."/>
            <person name="Ma J."/>
        </authorList>
    </citation>
    <scope>NUCLEOTIDE SEQUENCE [LARGE SCALE GENOMIC DNA]</scope>
    <source>
        <strain evidence="3">CGMCC 1.12664</strain>
    </source>
</reference>
<accession>A0A917A792</accession>
<sequence length="103" mass="11550">MISRFITPILALVAAAGVIFGAWQMRRASDLSQELTTTQAELAAQKAVAEQHAEAARVHRAHLERVERENAEWELIERELRGLEGRDVPLPDALRDAASRLWP</sequence>
<keyword evidence="3" id="KW-1185">Reference proteome</keyword>
<evidence type="ECO:0000256" key="1">
    <source>
        <dbReference type="SAM" id="Coils"/>
    </source>
</evidence>
<name>A0A917A792_9RHOB</name>
<evidence type="ECO:0000313" key="2">
    <source>
        <dbReference type="EMBL" id="GGE29852.1"/>
    </source>
</evidence>
<dbReference type="AlphaFoldDB" id="A0A917A792"/>
<proteinExistence type="predicted"/>
<dbReference type="Proteomes" id="UP000612855">
    <property type="component" value="Unassembled WGS sequence"/>
</dbReference>
<feature type="coiled-coil region" evidence="1">
    <location>
        <begin position="49"/>
        <end position="86"/>
    </location>
</feature>